<organism evidence="1 2">
    <name type="scientific">Citrus sinensis</name>
    <name type="common">Sweet orange</name>
    <name type="synonym">Citrus aurantium var. sinensis</name>
    <dbReference type="NCBI Taxonomy" id="2711"/>
    <lineage>
        <taxon>Eukaryota</taxon>
        <taxon>Viridiplantae</taxon>
        <taxon>Streptophyta</taxon>
        <taxon>Embryophyta</taxon>
        <taxon>Tracheophyta</taxon>
        <taxon>Spermatophyta</taxon>
        <taxon>Magnoliopsida</taxon>
        <taxon>eudicotyledons</taxon>
        <taxon>Gunneridae</taxon>
        <taxon>Pentapetalae</taxon>
        <taxon>rosids</taxon>
        <taxon>malvids</taxon>
        <taxon>Sapindales</taxon>
        <taxon>Rutaceae</taxon>
        <taxon>Aurantioideae</taxon>
        <taxon>Citrus</taxon>
    </lineage>
</organism>
<dbReference type="AlphaFoldDB" id="A0A067DLS0"/>
<evidence type="ECO:0000313" key="2">
    <source>
        <dbReference type="Proteomes" id="UP000027120"/>
    </source>
</evidence>
<evidence type="ECO:0008006" key="3">
    <source>
        <dbReference type="Google" id="ProtNLM"/>
    </source>
</evidence>
<proteinExistence type="predicted"/>
<name>A0A067DLS0_CITSI</name>
<dbReference type="PANTHER" id="PTHR47481:SF22">
    <property type="entry name" value="RETROTRANSPOSON GAG DOMAIN-CONTAINING PROTEIN"/>
    <property type="match status" value="1"/>
</dbReference>
<gene>
    <name evidence="1" type="ORF">CISIN_1g040302mg</name>
</gene>
<accession>A0A067DLS0</accession>
<sequence>MNRTQKKKSGERGLAISQATEKKWRSTVDQVKASERIFDVWRTLEKKFGVQFEAMVLQLRYELNTLRKESMSIEDYCIKMKIVADKLASAGSPITVKDLMLTILNSLGAGYRDIATFIID</sequence>
<dbReference type="SMR" id="A0A067DLS0"/>
<dbReference type="Proteomes" id="UP000027120">
    <property type="component" value="Unassembled WGS sequence"/>
</dbReference>
<evidence type="ECO:0000313" key="1">
    <source>
        <dbReference type="EMBL" id="KDO39957.1"/>
    </source>
</evidence>
<reference evidence="1 2" key="1">
    <citation type="submission" date="2014-04" db="EMBL/GenBank/DDBJ databases">
        <authorList>
            <consortium name="International Citrus Genome Consortium"/>
            <person name="Gmitter F."/>
            <person name="Chen C."/>
            <person name="Farmerie W."/>
            <person name="Harkins T."/>
            <person name="Desany B."/>
            <person name="Mohiuddin M."/>
            <person name="Kodira C."/>
            <person name="Borodovsky M."/>
            <person name="Lomsadze A."/>
            <person name="Burns P."/>
            <person name="Jenkins J."/>
            <person name="Prochnik S."/>
            <person name="Shu S."/>
            <person name="Chapman J."/>
            <person name="Pitluck S."/>
            <person name="Schmutz J."/>
            <person name="Rokhsar D."/>
        </authorList>
    </citation>
    <scope>NUCLEOTIDE SEQUENCE</scope>
</reference>
<dbReference type="EMBL" id="KK786200">
    <property type="protein sequence ID" value="KDO39957.1"/>
    <property type="molecule type" value="Genomic_DNA"/>
</dbReference>
<dbReference type="Pfam" id="PF14223">
    <property type="entry name" value="Retrotran_gag_2"/>
    <property type="match status" value="1"/>
</dbReference>
<protein>
    <recommendedName>
        <fullName evidence="3">Retrotransposon gag domain-containing protein</fullName>
    </recommendedName>
</protein>
<keyword evidence="2" id="KW-1185">Reference proteome</keyword>
<dbReference type="PANTHER" id="PTHR47481">
    <property type="match status" value="1"/>
</dbReference>